<evidence type="ECO:0000256" key="3">
    <source>
        <dbReference type="ARBA" id="ARBA00022490"/>
    </source>
</evidence>
<proteinExistence type="inferred from homology"/>
<dbReference type="Proteomes" id="UP000278804">
    <property type="component" value="Chromosome"/>
</dbReference>
<evidence type="ECO:0000256" key="6">
    <source>
        <dbReference type="ARBA" id="ARBA00022777"/>
    </source>
</evidence>
<dbReference type="HAMAP" id="MF_00542">
    <property type="entry name" value="Butyrate_kinase"/>
    <property type="match status" value="1"/>
</dbReference>
<dbReference type="RefSeq" id="WP_125164059.1">
    <property type="nucleotide sequence ID" value="NZ_CP034234.1"/>
</dbReference>
<dbReference type="SUPFAM" id="SSF53067">
    <property type="entry name" value="Actin-like ATPase domain"/>
    <property type="match status" value="2"/>
</dbReference>
<keyword evidence="3 9" id="KW-0963">Cytoplasm</keyword>
<dbReference type="KEGG" id="eri:EEI45_02775"/>
<evidence type="ECO:0000256" key="10">
    <source>
        <dbReference type="RuleBase" id="RU003835"/>
    </source>
</evidence>
<organism evidence="11 12">
    <name type="scientific">Erysipelothrix piscisicarius</name>
    <dbReference type="NCBI Taxonomy" id="2485784"/>
    <lineage>
        <taxon>Bacteria</taxon>
        <taxon>Bacillati</taxon>
        <taxon>Bacillota</taxon>
        <taxon>Erysipelotrichia</taxon>
        <taxon>Erysipelotrichales</taxon>
        <taxon>Erysipelotrichaceae</taxon>
        <taxon>Erysipelothrix</taxon>
    </lineage>
</organism>
<keyword evidence="12" id="KW-1185">Reference proteome</keyword>
<dbReference type="GO" id="GO:0006083">
    <property type="term" value="P:acetate metabolic process"/>
    <property type="evidence" value="ECO:0007669"/>
    <property type="project" value="TreeGrafter"/>
</dbReference>
<dbReference type="EC" id="2.7.2.7" evidence="9"/>
<dbReference type="InterPro" id="IPR000890">
    <property type="entry name" value="Aliphatic_acid_kin_short-chain"/>
</dbReference>
<evidence type="ECO:0000313" key="12">
    <source>
        <dbReference type="Proteomes" id="UP000278804"/>
    </source>
</evidence>
<name>A0A3S5HK71_9FIRM</name>
<dbReference type="NCBIfam" id="NF002834">
    <property type="entry name" value="PRK03011.1-5"/>
    <property type="match status" value="1"/>
</dbReference>
<dbReference type="GO" id="GO:0005737">
    <property type="term" value="C:cytoplasm"/>
    <property type="evidence" value="ECO:0007669"/>
    <property type="project" value="UniProtKB-SubCell"/>
</dbReference>
<evidence type="ECO:0000256" key="4">
    <source>
        <dbReference type="ARBA" id="ARBA00022679"/>
    </source>
</evidence>
<dbReference type="GO" id="GO:0008776">
    <property type="term" value="F:acetate kinase activity"/>
    <property type="evidence" value="ECO:0007669"/>
    <property type="project" value="TreeGrafter"/>
</dbReference>
<keyword evidence="6 9" id="KW-0418">Kinase</keyword>
<keyword evidence="4 9" id="KW-0808">Transferase</keyword>
<protein>
    <recommendedName>
        <fullName evidence="9">Probable butyrate kinase</fullName>
        <shortName evidence="9">BK</shortName>
        <ecNumber evidence="9">2.7.2.7</ecNumber>
    </recommendedName>
    <alternativeName>
        <fullName evidence="9">Branched-chain carboxylic acid kinase</fullName>
    </alternativeName>
</protein>
<gene>
    <name evidence="9 11" type="primary">buk</name>
    <name evidence="11" type="ORF">EEI45_02775</name>
</gene>
<dbReference type="CDD" id="cd24011">
    <property type="entry name" value="ASKHA_NBD_BK"/>
    <property type="match status" value="1"/>
</dbReference>
<evidence type="ECO:0000256" key="9">
    <source>
        <dbReference type="HAMAP-Rule" id="MF_00542"/>
    </source>
</evidence>
<evidence type="ECO:0000256" key="2">
    <source>
        <dbReference type="ARBA" id="ARBA00008748"/>
    </source>
</evidence>
<dbReference type="Pfam" id="PF00871">
    <property type="entry name" value="Acetate_kinase"/>
    <property type="match status" value="1"/>
</dbReference>
<dbReference type="PROSITE" id="PS01076">
    <property type="entry name" value="ACETATE_KINASE_2"/>
    <property type="match status" value="1"/>
</dbReference>
<evidence type="ECO:0000313" key="11">
    <source>
        <dbReference type="EMBL" id="AZK43850.1"/>
    </source>
</evidence>
<sequence>MYILVINPGASSTKFALFDDERELMRDDLKIPLEKVEAYQTLEDQLEDRYASIYNALVEHEFDPKKIEIAVGRGGILPPVEAGAIAVTDTLIDYLLHKAEVIHHANLGASIAQKFVDQAENCTAYIYDPISVDQMDPIARISGLKGIERKSIGHMLNSRAVAIEHAKSLQTPYNKLNMIVVHAGSGITVTAHKQGRMIDLVGDDEGAFSPERSGGLPLRPFMNLCYNNDKEAVTKLTRHQGGLISYFETNDVRIVEAMIEEGHEEAALVLEAMAYQIAKSIGTLSIVLEGKVDSIVISGGFARSNQVMNWIEERVSFIAPVAIYPGEFELEALASGGLRAFHKLETTHYFE</sequence>
<dbReference type="InterPro" id="IPR023865">
    <property type="entry name" value="Aliphatic_acid_kinase_CS"/>
</dbReference>
<evidence type="ECO:0000256" key="5">
    <source>
        <dbReference type="ARBA" id="ARBA00022741"/>
    </source>
</evidence>
<accession>A0A3S5HK71</accession>
<dbReference type="GO" id="GO:0005524">
    <property type="term" value="F:ATP binding"/>
    <property type="evidence" value="ECO:0007669"/>
    <property type="project" value="UniProtKB-KW"/>
</dbReference>
<dbReference type="GO" id="GO:0047761">
    <property type="term" value="F:butyrate kinase activity"/>
    <property type="evidence" value="ECO:0007669"/>
    <property type="project" value="UniProtKB-UniRule"/>
</dbReference>
<evidence type="ECO:0000256" key="7">
    <source>
        <dbReference type="ARBA" id="ARBA00022840"/>
    </source>
</evidence>
<reference evidence="11 12" key="1">
    <citation type="journal article" date="2020" name="Int. J. Syst. Evol. Microbiol.">
        <title>Description of Erysipelothrix piscisicarius sp. nov., an emergent fish pathogen, and assessment of virulence using a tiger barb (Puntigrus tetrazona) infection model.</title>
        <authorList>
            <person name="Pomaranski E.K."/>
            <person name="Griffin M.J."/>
            <person name="Camus A.C."/>
            <person name="Armwood A.R."/>
            <person name="Shelley J."/>
            <person name="Waldbieser G.C."/>
            <person name="LaFrentz B.R."/>
            <person name="Garcia J.C."/>
            <person name="Yanong R."/>
            <person name="Soto E."/>
        </authorList>
    </citation>
    <scope>NUCLEOTIDE SEQUENCE [LARGE SCALE GENOMIC DNA]</scope>
    <source>
        <strain evidence="11 12">15TAL0474</strain>
    </source>
</reference>
<evidence type="ECO:0000256" key="1">
    <source>
        <dbReference type="ARBA" id="ARBA00004496"/>
    </source>
</evidence>
<dbReference type="PANTHER" id="PTHR21060:SF3">
    <property type="entry name" value="BUTYRATE KINASE 2-RELATED"/>
    <property type="match status" value="1"/>
</dbReference>
<comment type="similarity">
    <text evidence="2 9 10">Belongs to the acetokinase family.</text>
</comment>
<comment type="subcellular location">
    <subcellularLocation>
        <location evidence="1 9">Cytoplasm</location>
    </subcellularLocation>
</comment>
<comment type="catalytic activity">
    <reaction evidence="8 9">
        <text>butanoate + ATP = butanoyl phosphate + ADP</text>
        <dbReference type="Rhea" id="RHEA:13585"/>
        <dbReference type="ChEBI" id="CHEBI:17968"/>
        <dbReference type="ChEBI" id="CHEBI:30616"/>
        <dbReference type="ChEBI" id="CHEBI:58079"/>
        <dbReference type="ChEBI" id="CHEBI:456216"/>
        <dbReference type="EC" id="2.7.2.7"/>
    </reaction>
</comment>
<dbReference type="InterPro" id="IPR043129">
    <property type="entry name" value="ATPase_NBD"/>
</dbReference>
<dbReference type="EMBL" id="CP034234">
    <property type="protein sequence ID" value="AZK43850.1"/>
    <property type="molecule type" value="Genomic_DNA"/>
</dbReference>
<dbReference type="AlphaFoldDB" id="A0A3S5HK71"/>
<keyword evidence="7 9" id="KW-0067">ATP-binding</keyword>
<evidence type="ECO:0000256" key="8">
    <source>
        <dbReference type="ARBA" id="ARBA00048596"/>
    </source>
</evidence>
<dbReference type="InterPro" id="IPR011245">
    <property type="entry name" value="Butyrate_kin"/>
</dbReference>
<dbReference type="NCBIfam" id="TIGR02707">
    <property type="entry name" value="butyr_kinase"/>
    <property type="match status" value="1"/>
</dbReference>
<dbReference type="PRINTS" id="PR00471">
    <property type="entry name" value="ACETATEKNASE"/>
</dbReference>
<dbReference type="PANTHER" id="PTHR21060">
    <property type="entry name" value="ACETATE KINASE"/>
    <property type="match status" value="1"/>
</dbReference>
<keyword evidence="5 9" id="KW-0547">Nucleotide-binding</keyword>
<dbReference type="PIRSF" id="PIRSF036458">
    <property type="entry name" value="Butyrate_kin"/>
    <property type="match status" value="1"/>
</dbReference>
<dbReference type="Gene3D" id="3.30.420.40">
    <property type="match status" value="2"/>
</dbReference>